<protein>
    <submittedName>
        <fullName evidence="2">Uncharacterized protein</fullName>
    </submittedName>
</protein>
<evidence type="ECO:0000313" key="3">
    <source>
        <dbReference type="Proteomes" id="UP000002630"/>
    </source>
</evidence>
<name>D8LLH3_ECTSI</name>
<keyword evidence="3" id="KW-1185">Reference proteome</keyword>
<dbReference type="AlphaFoldDB" id="D8LLH3"/>
<gene>
    <name evidence="2" type="ORF">Esi_0361_0018</name>
</gene>
<dbReference type="OrthoDB" id="10524127at2759"/>
<evidence type="ECO:0000313" key="2">
    <source>
        <dbReference type="EMBL" id="CBN76153.1"/>
    </source>
</evidence>
<reference evidence="2 3" key="1">
    <citation type="journal article" date="2010" name="Nature">
        <title>The Ectocarpus genome and the independent evolution of multicellularity in brown algae.</title>
        <authorList>
            <person name="Cock J.M."/>
            <person name="Sterck L."/>
            <person name="Rouze P."/>
            <person name="Scornet D."/>
            <person name="Allen A.E."/>
            <person name="Amoutzias G."/>
            <person name="Anthouard V."/>
            <person name="Artiguenave F."/>
            <person name="Aury J.M."/>
            <person name="Badger J.H."/>
            <person name="Beszteri B."/>
            <person name="Billiau K."/>
            <person name="Bonnet E."/>
            <person name="Bothwell J.H."/>
            <person name="Bowler C."/>
            <person name="Boyen C."/>
            <person name="Brownlee C."/>
            <person name="Carrano C.J."/>
            <person name="Charrier B."/>
            <person name="Cho G.Y."/>
            <person name="Coelho S.M."/>
            <person name="Collen J."/>
            <person name="Corre E."/>
            <person name="Da Silva C."/>
            <person name="Delage L."/>
            <person name="Delaroque N."/>
            <person name="Dittami S.M."/>
            <person name="Doulbeau S."/>
            <person name="Elias M."/>
            <person name="Farnham G."/>
            <person name="Gachon C.M."/>
            <person name="Gschloessl B."/>
            <person name="Heesch S."/>
            <person name="Jabbari K."/>
            <person name="Jubin C."/>
            <person name="Kawai H."/>
            <person name="Kimura K."/>
            <person name="Kloareg B."/>
            <person name="Kupper F.C."/>
            <person name="Lang D."/>
            <person name="Le Bail A."/>
            <person name="Leblanc C."/>
            <person name="Lerouge P."/>
            <person name="Lohr M."/>
            <person name="Lopez P.J."/>
            <person name="Martens C."/>
            <person name="Maumus F."/>
            <person name="Michel G."/>
            <person name="Miranda-Saavedra D."/>
            <person name="Morales J."/>
            <person name="Moreau H."/>
            <person name="Motomura T."/>
            <person name="Nagasato C."/>
            <person name="Napoli C.A."/>
            <person name="Nelson D.R."/>
            <person name="Nyvall-Collen P."/>
            <person name="Peters A.F."/>
            <person name="Pommier C."/>
            <person name="Potin P."/>
            <person name="Poulain J."/>
            <person name="Quesneville H."/>
            <person name="Read B."/>
            <person name="Rensing S.A."/>
            <person name="Ritter A."/>
            <person name="Rousvoal S."/>
            <person name="Samanta M."/>
            <person name="Samson G."/>
            <person name="Schroeder D.C."/>
            <person name="Segurens B."/>
            <person name="Strittmatter M."/>
            <person name="Tonon T."/>
            <person name="Tregear J.W."/>
            <person name="Valentin K."/>
            <person name="von Dassow P."/>
            <person name="Yamagishi T."/>
            <person name="Van de Peer Y."/>
            <person name="Wincker P."/>
        </authorList>
    </citation>
    <scope>NUCLEOTIDE SEQUENCE [LARGE SCALE GENOMIC DNA]</scope>
    <source>
        <strain evidence="3">Ec32 / CCAP1310/4</strain>
    </source>
</reference>
<accession>D8LLH3</accession>
<sequence>MECYQEAMRAIERERINVLNKIDLVQPSFEEQHQLEWGRRYQEEELLALRLEVGEVSREVEAETKQLRDREEIIRAIRDEQRQDRIKIQTLLALSQPITPDITVVFQALAPDACPPPLPPPSRGSRPLDRSSVPQNNRRAVTSNSPSRRSVAAAATAGTSAGRGRHLRELERLEGSFHETLTRDKQEREMHARVQKDNAARVMEALGRRTAEVEKRLSGATDDYLRLRHKAKEAHAVSAEGQRQCGEAREKSQAEVRSLVAAAEAEVEAIKAEGGRRLEDCTAGLREKLGEAEEALQGERSHHAAIKQRFEERVGRARDGVLATRRRHHKLVRRRAQEVVHLSDEMSALRRGVTELERRMFQAW</sequence>
<proteinExistence type="predicted"/>
<dbReference type="PANTHER" id="PTHR22091">
    <property type="entry name" value="COILED-COIL DOMAIN-CONTAINING PROTEIN 77"/>
    <property type="match status" value="1"/>
</dbReference>
<dbReference type="Proteomes" id="UP000002630">
    <property type="component" value="Unassembled WGS sequence"/>
</dbReference>
<dbReference type="InterPro" id="IPR037696">
    <property type="entry name" value="CCDC77"/>
</dbReference>
<feature type="compositionally biased region" description="Low complexity" evidence="1">
    <location>
        <begin position="147"/>
        <end position="162"/>
    </location>
</feature>
<feature type="region of interest" description="Disordered" evidence="1">
    <location>
        <begin position="115"/>
        <end position="175"/>
    </location>
</feature>
<feature type="compositionally biased region" description="Polar residues" evidence="1">
    <location>
        <begin position="132"/>
        <end position="146"/>
    </location>
</feature>
<organism evidence="2 3">
    <name type="scientific">Ectocarpus siliculosus</name>
    <name type="common">Brown alga</name>
    <name type="synonym">Conferva siliculosa</name>
    <dbReference type="NCBI Taxonomy" id="2880"/>
    <lineage>
        <taxon>Eukaryota</taxon>
        <taxon>Sar</taxon>
        <taxon>Stramenopiles</taxon>
        <taxon>Ochrophyta</taxon>
        <taxon>PX clade</taxon>
        <taxon>Phaeophyceae</taxon>
        <taxon>Ectocarpales</taxon>
        <taxon>Ectocarpaceae</taxon>
        <taxon>Ectocarpus</taxon>
    </lineage>
</organism>
<dbReference type="STRING" id="2880.D8LLH3"/>
<dbReference type="PANTHER" id="PTHR22091:SF1">
    <property type="entry name" value="COILED-COIL DOMAIN-CONTAINING PROTEIN 77"/>
    <property type="match status" value="1"/>
</dbReference>
<dbReference type="InParanoid" id="D8LLH3"/>
<dbReference type="EMBL" id="FN649760">
    <property type="protein sequence ID" value="CBN76153.1"/>
    <property type="molecule type" value="Genomic_DNA"/>
</dbReference>
<evidence type="ECO:0000256" key="1">
    <source>
        <dbReference type="SAM" id="MobiDB-lite"/>
    </source>
</evidence>